<keyword evidence="1" id="KW-0812">Transmembrane</keyword>
<keyword evidence="3" id="KW-1185">Reference proteome</keyword>
<feature type="transmembrane region" description="Helical" evidence="1">
    <location>
        <begin position="12"/>
        <end position="31"/>
    </location>
</feature>
<accession>A0A654LYC8</accession>
<dbReference type="AlphaFoldDB" id="A0A654LYC8"/>
<organism evidence="2 3">
    <name type="scientific">Candidatus Nitrosocosmicus oleophilus</name>
    <dbReference type="NCBI Taxonomy" id="1353260"/>
    <lineage>
        <taxon>Archaea</taxon>
        <taxon>Nitrososphaerota</taxon>
        <taxon>Nitrososphaeria</taxon>
        <taxon>Nitrososphaerales</taxon>
        <taxon>Nitrososphaeraceae</taxon>
        <taxon>Candidatus Nitrosocosmicus</taxon>
    </lineage>
</organism>
<evidence type="ECO:0000256" key="1">
    <source>
        <dbReference type="SAM" id="Phobius"/>
    </source>
</evidence>
<gene>
    <name evidence="2" type="ORF">NMY3_01128</name>
</gene>
<keyword evidence="1" id="KW-1133">Transmembrane helix</keyword>
<sequence>MILPGIPLLKTFNYIIYISGALTFYNIRIIVDKKEEDKVLYKYFKEIPPQYASYMEVNL</sequence>
<protein>
    <submittedName>
        <fullName evidence="2">Uncharacterized protein</fullName>
    </submittedName>
</protein>
<dbReference type="EMBL" id="CP012850">
    <property type="protein sequence ID" value="ALI35333.1"/>
    <property type="molecule type" value="Genomic_DNA"/>
</dbReference>
<dbReference type="Proteomes" id="UP000058925">
    <property type="component" value="Chromosome"/>
</dbReference>
<evidence type="ECO:0000313" key="2">
    <source>
        <dbReference type="EMBL" id="ALI35333.1"/>
    </source>
</evidence>
<keyword evidence="1" id="KW-0472">Membrane</keyword>
<evidence type="ECO:0000313" key="3">
    <source>
        <dbReference type="Proteomes" id="UP000058925"/>
    </source>
</evidence>
<reference evidence="3" key="1">
    <citation type="submission" date="2015-10" db="EMBL/GenBank/DDBJ databases">
        <title>Niche specialization of a soil ammonia-oxidizing archaeon, Candidatus Nitrosocosmicus oleophilus.</title>
        <authorList>
            <person name="Jung M.-Y."/>
            <person name="Rhee S.-K."/>
        </authorList>
    </citation>
    <scope>NUCLEOTIDE SEQUENCE [LARGE SCALE GENOMIC DNA]</scope>
    <source>
        <strain evidence="3">MY3</strain>
    </source>
</reference>
<dbReference type="KEGG" id="taa:NMY3_01128"/>
<name>A0A654LYC8_9ARCH</name>
<proteinExistence type="predicted"/>